<proteinExistence type="predicted"/>
<gene>
    <name evidence="1" type="ORF">L6452_32818</name>
</gene>
<sequence length="232" mass="25973">MRTETRPKPARVSSAAAEDHTPSCTSVRATAAAATPVGNTATKLLGHKFDNNVPLFTRNYSHSIERPVKIEYHIKPLNNGDQHMIHLLGSVASGGMERQNSQQPTGQSREVRNEKLQPHRGRRLMWLDKNNSFDCLTVADSGRQRVSHCFGRSSKDTRPHGLSRSPRRRYGVNRSRECNNPMARNGGNNQVTPWLEYRLQKDDTNPLTNGPKTVSPIDSSRQQQTTVTQPVT</sequence>
<dbReference type="EMBL" id="CM042057">
    <property type="protein sequence ID" value="KAI3692992.1"/>
    <property type="molecule type" value="Genomic_DNA"/>
</dbReference>
<keyword evidence="2" id="KW-1185">Reference proteome</keyword>
<protein>
    <submittedName>
        <fullName evidence="1">Uncharacterized protein</fullName>
    </submittedName>
</protein>
<evidence type="ECO:0000313" key="1">
    <source>
        <dbReference type="EMBL" id="KAI3692992.1"/>
    </source>
</evidence>
<accession>A0ACB8Z4R7</accession>
<evidence type="ECO:0000313" key="2">
    <source>
        <dbReference type="Proteomes" id="UP001055879"/>
    </source>
</evidence>
<reference evidence="1 2" key="2">
    <citation type="journal article" date="2022" name="Mol. Ecol. Resour.">
        <title>The genomes of chicory, endive, great burdock and yacon provide insights into Asteraceae paleo-polyploidization history and plant inulin production.</title>
        <authorList>
            <person name="Fan W."/>
            <person name="Wang S."/>
            <person name="Wang H."/>
            <person name="Wang A."/>
            <person name="Jiang F."/>
            <person name="Liu H."/>
            <person name="Zhao H."/>
            <person name="Xu D."/>
            <person name="Zhang Y."/>
        </authorList>
    </citation>
    <scope>NUCLEOTIDE SEQUENCE [LARGE SCALE GENOMIC DNA]</scope>
    <source>
        <strain evidence="2">cv. Niubang</strain>
    </source>
</reference>
<dbReference type="Proteomes" id="UP001055879">
    <property type="component" value="Linkage Group LG11"/>
</dbReference>
<reference evidence="2" key="1">
    <citation type="journal article" date="2022" name="Mol. Ecol. Resour.">
        <title>The genomes of chicory, endive, great burdock and yacon provide insights into Asteraceae palaeo-polyploidization history and plant inulin production.</title>
        <authorList>
            <person name="Fan W."/>
            <person name="Wang S."/>
            <person name="Wang H."/>
            <person name="Wang A."/>
            <person name="Jiang F."/>
            <person name="Liu H."/>
            <person name="Zhao H."/>
            <person name="Xu D."/>
            <person name="Zhang Y."/>
        </authorList>
    </citation>
    <scope>NUCLEOTIDE SEQUENCE [LARGE SCALE GENOMIC DNA]</scope>
    <source>
        <strain evidence="2">cv. Niubang</strain>
    </source>
</reference>
<comment type="caution">
    <text evidence="1">The sequence shown here is derived from an EMBL/GenBank/DDBJ whole genome shotgun (WGS) entry which is preliminary data.</text>
</comment>
<organism evidence="1 2">
    <name type="scientific">Arctium lappa</name>
    <name type="common">Greater burdock</name>
    <name type="synonym">Lappa major</name>
    <dbReference type="NCBI Taxonomy" id="4217"/>
    <lineage>
        <taxon>Eukaryota</taxon>
        <taxon>Viridiplantae</taxon>
        <taxon>Streptophyta</taxon>
        <taxon>Embryophyta</taxon>
        <taxon>Tracheophyta</taxon>
        <taxon>Spermatophyta</taxon>
        <taxon>Magnoliopsida</taxon>
        <taxon>eudicotyledons</taxon>
        <taxon>Gunneridae</taxon>
        <taxon>Pentapetalae</taxon>
        <taxon>asterids</taxon>
        <taxon>campanulids</taxon>
        <taxon>Asterales</taxon>
        <taxon>Asteraceae</taxon>
        <taxon>Carduoideae</taxon>
        <taxon>Cardueae</taxon>
        <taxon>Arctiinae</taxon>
        <taxon>Arctium</taxon>
    </lineage>
</organism>
<name>A0ACB8Z4R7_ARCLA</name>